<organism evidence="3 4">
    <name type="scientific">Saccharomycopsis crataegensis</name>
    <dbReference type="NCBI Taxonomy" id="43959"/>
    <lineage>
        <taxon>Eukaryota</taxon>
        <taxon>Fungi</taxon>
        <taxon>Dikarya</taxon>
        <taxon>Ascomycota</taxon>
        <taxon>Saccharomycotina</taxon>
        <taxon>Saccharomycetes</taxon>
        <taxon>Saccharomycopsidaceae</taxon>
        <taxon>Saccharomycopsis</taxon>
    </lineage>
</organism>
<sequence length="804" mass="91313">MRVSLFRKKIDKSQISTPYEIEQQILMTPETSESEEEEQQQQQQQEKFGAIDNHNYKYNSFLIEKNFQQLLNIKEVPMEELLQNLNVNRNKAQSRYYIYDNSAFQASIIANTNKFDIFTKPNGITHKSCRHVLHGLIKRLKDSIVSNPKKFPYSAMEIFSPTLVQLQHDKLFQTKAFINELFPHDGCSLRGPKLTQAIDSTDILTIIISLRVLISLLPNGLITGANYEKFIIEEASEKFHESSFYSILPLCLPTDNHPYLLQEYLDLLIVVWCNLANSSIDSLMDLLYISSALCFQTPDTNGEKFDKDIYFFKQFYSVRNEAFQRLFISYVRNLLHEGKIRGNSLPNLIDLNVFNYPPQPYQTSFIEYGLVISVPRHKLTVPNLSDLVTNISNAKTTVYSSHDVLYFDEGVFLRKFCKNPYVTLKSNVSELSLEYLKMFDNDHKLYNMIQQQQQHQQQQQQHTKSANFSDLCPYSSNDIADSVRVSKLVMTSWFFNTWKFETSMGNLSSTFIFELKGKIGQVNWLVITCDDQPRGVLDSDNCIDPELINVQKNNLRNSGIANSAGSTAPAVTAADGVRSATPIIDSLISEDDMFVISEAEELEIMSNRQPSSSSSSLSLQSNLKFFPSTPTKSFSLNNGSRNNSISLGNCAAINQTTVESDIYGYLGEVGKPEHCNLESSSSSSSPYNNVQHTPRRKSYNGPITPPRKVHSTENKGKKRRHSERESVKSDKTKNDGGNFSSGNESSWAGTTMNDSFGNNREANEEEEEEEDDDGFYDDEDYIPGVSMLKTSPRCTSLKELLVES</sequence>
<feature type="compositionally biased region" description="Basic and acidic residues" evidence="1">
    <location>
        <begin position="722"/>
        <end position="734"/>
    </location>
</feature>
<protein>
    <recommendedName>
        <fullName evidence="2">Meiotically up-regulated protein Msb1/Mug8 domain-containing protein</fullName>
    </recommendedName>
</protein>
<dbReference type="AlphaFoldDB" id="A0AAV5QP29"/>
<dbReference type="InterPro" id="IPR037508">
    <property type="entry name" value="Msb1/Mug8"/>
</dbReference>
<evidence type="ECO:0000313" key="4">
    <source>
        <dbReference type="Proteomes" id="UP001360560"/>
    </source>
</evidence>
<dbReference type="Pfam" id="PF08101">
    <property type="entry name" value="Msb1-Mug8_dom"/>
    <property type="match status" value="1"/>
</dbReference>
<dbReference type="PANTHER" id="PTHR28093">
    <property type="entry name" value="MORPHOGENESIS-RELATED PROTEIN MSB1"/>
    <property type="match status" value="1"/>
</dbReference>
<dbReference type="GeneID" id="90074322"/>
<comment type="caution">
    <text evidence="3">The sequence shown here is derived from an EMBL/GenBank/DDBJ whole genome shotgun (WGS) entry which is preliminary data.</text>
</comment>
<dbReference type="Proteomes" id="UP001360560">
    <property type="component" value="Unassembled WGS sequence"/>
</dbReference>
<feature type="region of interest" description="Disordered" evidence="1">
    <location>
        <begin position="675"/>
        <end position="783"/>
    </location>
</feature>
<evidence type="ECO:0000313" key="3">
    <source>
        <dbReference type="EMBL" id="GMM36347.1"/>
    </source>
</evidence>
<proteinExistence type="predicted"/>
<dbReference type="InterPro" id="IPR012965">
    <property type="entry name" value="Msb1/Mug8_dom"/>
</dbReference>
<accession>A0AAV5QP29</accession>
<dbReference type="RefSeq" id="XP_064853343.1">
    <property type="nucleotide sequence ID" value="XM_064997271.1"/>
</dbReference>
<reference evidence="3 4" key="1">
    <citation type="journal article" date="2023" name="Elife">
        <title>Identification of key yeast species and microbe-microbe interactions impacting larval growth of Drosophila in the wild.</title>
        <authorList>
            <person name="Mure A."/>
            <person name="Sugiura Y."/>
            <person name="Maeda R."/>
            <person name="Honda K."/>
            <person name="Sakurai N."/>
            <person name="Takahashi Y."/>
            <person name="Watada M."/>
            <person name="Katoh T."/>
            <person name="Gotoh A."/>
            <person name="Gotoh Y."/>
            <person name="Taniguchi I."/>
            <person name="Nakamura K."/>
            <person name="Hayashi T."/>
            <person name="Katayama T."/>
            <person name="Uemura T."/>
            <person name="Hattori Y."/>
        </authorList>
    </citation>
    <scope>NUCLEOTIDE SEQUENCE [LARGE SCALE GENOMIC DNA]</scope>
    <source>
        <strain evidence="3 4">SC-9</strain>
    </source>
</reference>
<feature type="compositionally biased region" description="Acidic residues" evidence="1">
    <location>
        <begin position="763"/>
        <end position="781"/>
    </location>
</feature>
<feature type="domain" description="Meiotically up-regulated protein Msb1/Mug8" evidence="2">
    <location>
        <begin position="173"/>
        <end position="499"/>
    </location>
</feature>
<evidence type="ECO:0000259" key="2">
    <source>
        <dbReference type="Pfam" id="PF08101"/>
    </source>
</evidence>
<dbReference type="EMBL" id="BTFZ01000011">
    <property type="protein sequence ID" value="GMM36347.1"/>
    <property type="molecule type" value="Genomic_DNA"/>
</dbReference>
<dbReference type="PANTHER" id="PTHR28093:SF1">
    <property type="entry name" value="MORPHOGENESIS-RELATED PROTEIN MSB1"/>
    <property type="match status" value="1"/>
</dbReference>
<name>A0AAV5QP29_9ASCO</name>
<keyword evidence="4" id="KW-1185">Reference proteome</keyword>
<gene>
    <name evidence="3" type="ORF">DASC09_036720</name>
</gene>
<evidence type="ECO:0000256" key="1">
    <source>
        <dbReference type="SAM" id="MobiDB-lite"/>
    </source>
</evidence>
<feature type="compositionally biased region" description="Polar residues" evidence="1">
    <location>
        <begin position="735"/>
        <end position="760"/>
    </location>
</feature>